<evidence type="ECO:0000256" key="4">
    <source>
        <dbReference type="ARBA" id="ARBA00022741"/>
    </source>
</evidence>
<evidence type="ECO:0000256" key="2">
    <source>
        <dbReference type="ARBA" id="ARBA00005069"/>
    </source>
</evidence>
<dbReference type="GO" id="GO:0033863">
    <property type="term" value="F:ribose 1,5-bisphosphate phosphokinase activity"/>
    <property type="evidence" value="ECO:0007669"/>
    <property type="project" value="UniProtKB-EC"/>
</dbReference>
<gene>
    <name evidence="6" type="primary">phnN</name>
    <name evidence="8" type="ORF">J2Z75_002113</name>
</gene>
<keyword evidence="3 6" id="KW-0808">Transferase</keyword>
<dbReference type="PANTHER" id="PTHR23117:SF8">
    <property type="entry name" value="RIBOSE 1,5-BISPHOSPHATE PHOSPHOKINASE PHNN"/>
    <property type="match status" value="1"/>
</dbReference>
<organism evidence="8 9">
    <name type="scientific">Rhizobium herbae</name>
    <dbReference type="NCBI Taxonomy" id="508661"/>
    <lineage>
        <taxon>Bacteria</taxon>
        <taxon>Pseudomonadati</taxon>
        <taxon>Pseudomonadota</taxon>
        <taxon>Alphaproteobacteria</taxon>
        <taxon>Hyphomicrobiales</taxon>
        <taxon>Rhizobiaceae</taxon>
        <taxon>Rhizobium/Agrobacterium group</taxon>
        <taxon>Rhizobium</taxon>
    </lineage>
</organism>
<keyword evidence="4 6" id="KW-0547">Nucleotide-binding</keyword>
<dbReference type="Pfam" id="PF00625">
    <property type="entry name" value="Guanylate_kin"/>
    <property type="match status" value="1"/>
</dbReference>
<dbReference type="Gene3D" id="3.40.50.300">
    <property type="entry name" value="P-loop containing nucleotide triphosphate hydrolases"/>
    <property type="match status" value="1"/>
</dbReference>
<dbReference type="InterPro" id="IPR027417">
    <property type="entry name" value="P-loop_NTPase"/>
</dbReference>
<dbReference type="RefSeq" id="WP_209851541.1">
    <property type="nucleotide sequence ID" value="NZ_JAGGJV010000003.1"/>
</dbReference>
<feature type="domain" description="Guanylate kinase-like" evidence="7">
    <location>
        <begin position="8"/>
        <end position="184"/>
    </location>
</feature>
<sequence>MHGHVQTGAIVVVVGPSGAGKDSVIGFVAQHFAGREDIDFVRRVITRPSDAGGEDHESISGEVFDSRLSAGEFAVAWQAHGLKYGIPKQALERVRAGRILIANGSRAALGQFRQAFPRVAVVNITASPQVLASRLVARGRESEQDILSRLQRQVPDIFDEPDVTTIDNSGPLDIAGSQFAALVAQLHGPGSSANFPSK</sequence>
<keyword evidence="5 6" id="KW-0067">ATP-binding</keyword>
<dbReference type="InterPro" id="IPR008144">
    <property type="entry name" value="Guanylate_kin-like_dom"/>
</dbReference>
<comment type="pathway">
    <text evidence="2 6">Metabolic intermediate biosynthesis; 5-phospho-alpha-D-ribose 1-diphosphate biosynthesis; 5-phospho-alpha-D-ribose 1-diphosphate from D-ribose 5-phosphate (route II): step 3/3.</text>
</comment>
<name>A0ABS4EKZ4_9HYPH</name>
<dbReference type="EC" id="2.7.4.23" evidence="6"/>
<dbReference type="NCBIfam" id="TIGR02322">
    <property type="entry name" value="phosphon_PhnN"/>
    <property type="match status" value="1"/>
</dbReference>
<evidence type="ECO:0000256" key="6">
    <source>
        <dbReference type="HAMAP-Rule" id="MF_00836"/>
    </source>
</evidence>
<evidence type="ECO:0000256" key="3">
    <source>
        <dbReference type="ARBA" id="ARBA00022679"/>
    </source>
</evidence>
<evidence type="ECO:0000259" key="7">
    <source>
        <dbReference type="PROSITE" id="PS50052"/>
    </source>
</evidence>
<dbReference type="SMART" id="SM00072">
    <property type="entry name" value="GuKc"/>
    <property type="match status" value="1"/>
</dbReference>
<evidence type="ECO:0000256" key="5">
    <source>
        <dbReference type="ARBA" id="ARBA00022840"/>
    </source>
</evidence>
<comment type="function">
    <text evidence="6">Catalyzes the phosphorylation of ribose 1,5-bisphosphate to 5-phospho-D-ribosyl alpha-1-diphosphate (PRPP).</text>
</comment>
<evidence type="ECO:0000256" key="1">
    <source>
        <dbReference type="ARBA" id="ARBA00000373"/>
    </source>
</evidence>
<accession>A0ABS4EKZ4</accession>
<dbReference type="Proteomes" id="UP000823786">
    <property type="component" value="Unassembled WGS sequence"/>
</dbReference>
<comment type="similarity">
    <text evidence="6">Belongs to the ribose 1,5-bisphosphokinase family.</text>
</comment>
<evidence type="ECO:0000313" key="9">
    <source>
        <dbReference type="Proteomes" id="UP000823786"/>
    </source>
</evidence>
<reference evidence="8 9" key="1">
    <citation type="submission" date="2021-03" db="EMBL/GenBank/DDBJ databases">
        <title>Genomic Encyclopedia of Type Strains, Phase IV (KMG-IV): sequencing the most valuable type-strain genomes for metagenomic binning, comparative biology and taxonomic classification.</title>
        <authorList>
            <person name="Goeker M."/>
        </authorList>
    </citation>
    <scope>NUCLEOTIDE SEQUENCE [LARGE SCALE GENOMIC DNA]</scope>
    <source>
        <strain evidence="8 9">DSM 26427</strain>
    </source>
</reference>
<proteinExistence type="inferred from homology"/>
<comment type="catalytic activity">
    <reaction evidence="1 6">
        <text>alpha-D-ribose 1,5-bisphosphate + ATP = 5-phospho-alpha-D-ribose 1-diphosphate + ADP</text>
        <dbReference type="Rhea" id="RHEA:20109"/>
        <dbReference type="ChEBI" id="CHEBI:30616"/>
        <dbReference type="ChEBI" id="CHEBI:58017"/>
        <dbReference type="ChEBI" id="CHEBI:68688"/>
        <dbReference type="ChEBI" id="CHEBI:456216"/>
        <dbReference type="EC" id="2.7.4.23"/>
    </reaction>
</comment>
<dbReference type="HAMAP" id="MF_00836">
    <property type="entry name" value="PhnN"/>
    <property type="match status" value="1"/>
</dbReference>
<dbReference type="PANTHER" id="PTHR23117">
    <property type="entry name" value="GUANYLATE KINASE-RELATED"/>
    <property type="match status" value="1"/>
</dbReference>
<dbReference type="SUPFAM" id="SSF52540">
    <property type="entry name" value="P-loop containing nucleoside triphosphate hydrolases"/>
    <property type="match status" value="1"/>
</dbReference>
<keyword evidence="9" id="KW-1185">Reference proteome</keyword>
<comment type="caution">
    <text evidence="8">The sequence shown here is derived from an EMBL/GenBank/DDBJ whole genome shotgun (WGS) entry which is preliminary data.</text>
</comment>
<feature type="binding site" evidence="6">
    <location>
        <begin position="15"/>
        <end position="22"/>
    </location>
    <ligand>
        <name>ATP</name>
        <dbReference type="ChEBI" id="CHEBI:30616"/>
    </ligand>
</feature>
<dbReference type="InterPro" id="IPR008145">
    <property type="entry name" value="GK/Ca_channel_bsu"/>
</dbReference>
<dbReference type="EMBL" id="JAGGJV010000003">
    <property type="protein sequence ID" value="MBP1858605.1"/>
    <property type="molecule type" value="Genomic_DNA"/>
</dbReference>
<dbReference type="InterPro" id="IPR012699">
    <property type="entry name" value="PhnN"/>
</dbReference>
<protein>
    <recommendedName>
        <fullName evidence="6">Ribose 1,5-bisphosphate phosphokinase PhnN</fullName>
        <ecNumber evidence="6">2.7.4.23</ecNumber>
    </recommendedName>
    <alternativeName>
        <fullName evidence="6">Ribose 1,5-bisphosphokinase</fullName>
    </alternativeName>
</protein>
<evidence type="ECO:0000313" key="8">
    <source>
        <dbReference type="EMBL" id="MBP1858605.1"/>
    </source>
</evidence>
<dbReference type="PROSITE" id="PS50052">
    <property type="entry name" value="GUANYLATE_KINASE_2"/>
    <property type="match status" value="1"/>
</dbReference>